<evidence type="ECO:0000256" key="1">
    <source>
        <dbReference type="SAM" id="MobiDB-lite"/>
    </source>
</evidence>
<dbReference type="STRING" id="429701.A0A2G9GEX9"/>
<evidence type="ECO:0000256" key="2">
    <source>
        <dbReference type="SAM" id="Phobius"/>
    </source>
</evidence>
<accession>A0A2G9GEX9</accession>
<evidence type="ECO:0000313" key="3">
    <source>
        <dbReference type="EMBL" id="PIN03844.1"/>
    </source>
</evidence>
<keyword evidence="2" id="KW-0472">Membrane</keyword>
<feature type="region of interest" description="Disordered" evidence="1">
    <location>
        <begin position="82"/>
        <end position="102"/>
    </location>
</feature>
<reference evidence="4" key="1">
    <citation type="journal article" date="2018" name="Gigascience">
        <title>Genome assembly of the Pink Ipe (Handroanthus impetiginosus, Bignoniaceae), a highly valued, ecologically keystone Neotropical timber forest tree.</title>
        <authorList>
            <person name="Silva-Junior O.B."/>
            <person name="Grattapaglia D."/>
            <person name="Novaes E."/>
            <person name="Collevatti R.G."/>
        </authorList>
    </citation>
    <scope>NUCLEOTIDE SEQUENCE [LARGE SCALE GENOMIC DNA]</scope>
    <source>
        <strain evidence="4">cv. UFG-1</strain>
    </source>
</reference>
<evidence type="ECO:0000313" key="4">
    <source>
        <dbReference type="Proteomes" id="UP000231279"/>
    </source>
</evidence>
<feature type="compositionally biased region" description="Polar residues" evidence="1">
    <location>
        <begin position="1"/>
        <end position="20"/>
    </location>
</feature>
<feature type="region of interest" description="Disordered" evidence="1">
    <location>
        <begin position="1"/>
        <end position="24"/>
    </location>
</feature>
<protein>
    <submittedName>
        <fullName evidence="3">Uncharacterized protein</fullName>
    </submittedName>
</protein>
<dbReference type="OrthoDB" id="347124at2759"/>
<feature type="compositionally biased region" description="Low complexity" evidence="1">
    <location>
        <begin position="84"/>
        <end position="96"/>
    </location>
</feature>
<proteinExistence type="predicted"/>
<feature type="transmembrane region" description="Helical" evidence="2">
    <location>
        <begin position="130"/>
        <end position="153"/>
    </location>
</feature>
<dbReference type="AlphaFoldDB" id="A0A2G9GEX9"/>
<keyword evidence="2" id="KW-0812">Transmembrane</keyword>
<organism evidence="3 4">
    <name type="scientific">Handroanthus impetiginosus</name>
    <dbReference type="NCBI Taxonomy" id="429701"/>
    <lineage>
        <taxon>Eukaryota</taxon>
        <taxon>Viridiplantae</taxon>
        <taxon>Streptophyta</taxon>
        <taxon>Embryophyta</taxon>
        <taxon>Tracheophyta</taxon>
        <taxon>Spermatophyta</taxon>
        <taxon>Magnoliopsida</taxon>
        <taxon>eudicotyledons</taxon>
        <taxon>Gunneridae</taxon>
        <taxon>Pentapetalae</taxon>
        <taxon>asterids</taxon>
        <taxon>lamiids</taxon>
        <taxon>Lamiales</taxon>
        <taxon>Bignoniaceae</taxon>
        <taxon>Crescentiina</taxon>
        <taxon>Tabebuia alliance</taxon>
        <taxon>Handroanthus</taxon>
    </lineage>
</organism>
<comment type="caution">
    <text evidence="3">The sequence shown here is derived from an EMBL/GenBank/DDBJ whole genome shotgun (WGS) entry which is preliminary data.</text>
</comment>
<keyword evidence="2" id="KW-1133">Transmembrane helix</keyword>
<keyword evidence="4" id="KW-1185">Reference proteome</keyword>
<dbReference type="EMBL" id="NKXS01005373">
    <property type="protein sequence ID" value="PIN03844.1"/>
    <property type="molecule type" value="Genomic_DNA"/>
</dbReference>
<gene>
    <name evidence="3" type="ORF">CDL12_23623</name>
</gene>
<name>A0A2G9GEX9_9LAMI</name>
<sequence>MKTATLSPISSVSSTTTMEDNPSETRDSFYFPGCKKDANCDCNICIASINATLDLMPRSIHRSSLTKFSTSKPVIPRSPIPFTSSADLSSPKSSAKIRPVTMSPPLNSTARMDFEEKVKRRKRDFGHGVFVARFLLGLILVCCMDYGISWMVLGVLKAGLSIDIVKNLGEKSWNFEGLNGRFMILKNELEGLVGNKVSSCSSPDSVWKISQDGLLLNSRCVL</sequence>
<dbReference type="Proteomes" id="UP000231279">
    <property type="component" value="Unassembled WGS sequence"/>
</dbReference>